<keyword evidence="7" id="KW-1185">Reference proteome</keyword>
<evidence type="ECO:0000256" key="3">
    <source>
        <dbReference type="ARBA" id="ARBA00023004"/>
    </source>
</evidence>
<dbReference type="RefSeq" id="WP_048513970.1">
    <property type="nucleotide sequence ID" value="NZ_FUXD01000001.1"/>
</dbReference>
<dbReference type="GO" id="GO:0046872">
    <property type="term" value="F:metal ion binding"/>
    <property type="evidence" value="ECO:0007669"/>
    <property type="project" value="UniProtKB-KW"/>
</dbReference>
<dbReference type="SFLD" id="SFLDG01111">
    <property type="entry name" value="Uncharacterised_Radical_SAM_Su"/>
    <property type="match status" value="1"/>
</dbReference>
<dbReference type="InterPro" id="IPR050377">
    <property type="entry name" value="Radical_SAM_PqqE_MftC-like"/>
</dbReference>
<evidence type="ECO:0000256" key="2">
    <source>
        <dbReference type="ARBA" id="ARBA00022723"/>
    </source>
</evidence>
<gene>
    <name evidence="6" type="ORF">AB840_06215</name>
</gene>
<dbReference type="PATRIC" id="fig|1122219.3.peg.697"/>
<dbReference type="AlphaFoldDB" id="A0A0J6WY62"/>
<dbReference type="PANTHER" id="PTHR11228:SF7">
    <property type="entry name" value="PQQA PEPTIDE CYCLASE"/>
    <property type="match status" value="1"/>
</dbReference>
<dbReference type="SFLD" id="SFLDG01067">
    <property type="entry name" value="SPASM/twitch_domain_containing"/>
    <property type="match status" value="1"/>
</dbReference>
<dbReference type="GO" id="GO:0051536">
    <property type="term" value="F:iron-sulfur cluster binding"/>
    <property type="evidence" value="ECO:0007669"/>
    <property type="project" value="UniProtKB-KW"/>
</dbReference>
<evidence type="ECO:0000256" key="1">
    <source>
        <dbReference type="ARBA" id="ARBA00022691"/>
    </source>
</evidence>
<dbReference type="InParanoid" id="A0A0J6WY62"/>
<dbReference type="STRING" id="39029.BSR42_02460"/>
<keyword evidence="1" id="KW-0949">S-adenosyl-L-methionine</keyword>
<dbReference type="PROSITE" id="PS51918">
    <property type="entry name" value="RADICAL_SAM"/>
    <property type="match status" value="1"/>
</dbReference>
<dbReference type="PANTHER" id="PTHR11228">
    <property type="entry name" value="RADICAL SAM DOMAIN PROTEIN"/>
    <property type="match status" value="1"/>
</dbReference>
<keyword evidence="2" id="KW-0479">Metal-binding</keyword>
<sequence length="219" mass="25316">MITYTVDKGQYITMEESLKRHPEGKRGMYVNLTNRCTCACTFCLRSLKKMNTEMTLWLETEPTLEEAEKALDAAPWEYIKEVIFCGFGEPTMRLDDVVTLLRYVKKNHPDIATRINTNGLSDLNYHRDTAPDFDGHILDTVSISLNASNKERYLALTRSQFGIQSYEAMLDFAQQCKRYVPQVILTVVDHVENQEEIDKCRDICQQRGLNLRVRAYEGN</sequence>
<feature type="domain" description="Radical SAM core" evidence="5">
    <location>
        <begin position="22"/>
        <end position="219"/>
    </location>
</feature>
<dbReference type="InterPro" id="IPR013785">
    <property type="entry name" value="Aldolase_TIM"/>
</dbReference>
<dbReference type="SUPFAM" id="SSF102114">
    <property type="entry name" value="Radical SAM enzymes"/>
    <property type="match status" value="1"/>
</dbReference>
<reference evidence="6 7" key="1">
    <citation type="submission" date="2015-06" db="EMBL/GenBank/DDBJ databases">
        <title>Draft genome sequence of beer spoilage bacterium Megasphaera cerevisiae type strain 20462.</title>
        <authorList>
            <person name="Kutumbaka K."/>
            <person name="Pasmowitz J."/>
            <person name="Mategko J."/>
            <person name="Reyes D."/>
            <person name="Friedrich A."/>
            <person name="Han S."/>
            <person name="Martens-Habbena W."/>
            <person name="Neal-McKinney J."/>
            <person name="Janagama H.K."/>
            <person name="Nadala C."/>
            <person name="Samadpour M."/>
        </authorList>
    </citation>
    <scope>NUCLEOTIDE SEQUENCE [LARGE SCALE GENOMIC DNA]</scope>
    <source>
        <strain evidence="6 7">DSM 20462</strain>
    </source>
</reference>
<dbReference type="InterPro" id="IPR007197">
    <property type="entry name" value="rSAM"/>
</dbReference>
<accession>A0A0J6WY62</accession>
<dbReference type="EMBL" id="LEKT01000015">
    <property type="protein sequence ID" value="KMO86802.1"/>
    <property type="molecule type" value="Genomic_DNA"/>
</dbReference>
<comment type="caution">
    <text evidence="6">The sequence shown here is derived from an EMBL/GenBank/DDBJ whole genome shotgun (WGS) entry which is preliminary data.</text>
</comment>
<dbReference type="InterPro" id="IPR023821">
    <property type="entry name" value="rSAM_TatD-assoc"/>
</dbReference>
<proteinExistence type="predicted"/>
<dbReference type="GO" id="GO:0003824">
    <property type="term" value="F:catalytic activity"/>
    <property type="evidence" value="ECO:0007669"/>
    <property type="project" value="InterPro"/>
</dbReference>
<dbReference type="Pfam" id="PF04055">
    <property type="entry name" value="Radical_SAM"/>
    <property type="match status" value="1"/>
</dbReference>
<evidence type="ECO:0000259" key="5">
    <source>
        <dbReference type="PROSITE" id="PS51918"/>
    </source>
</evidence>
<name>A0A0J6WY62_9FIRM</name>
<dbReference type="InterPro" id="IPR058240">
    <property type="entry name" value="rSAM_sf"/>
</dbReference>
<dbReference type="Proteomes" id="UP000036503">
    <property type="component" value="Unassembled WGS sequence"/>
</dbReference>
<keyword evidence="3" id="KW-0408">Iron</keyword>
<protein>
    <submittedName>
        <fullName evidence="6">Radical SAM protein</fullName>
    </submittedName>
</protein>
<dbReference type="OrthoDB" id="6258756at2"/>
<organism evidence="6 7">
    <name type="scientific">Megasphaera cerevisiae DSM 20462</name>
    <dbReference type="NCBI Taxonomy" id="1122219"/>
    <lineage>
        <taxon>Bacteria</taxon>
        <taxon>Bacillati</taxon>
        <taxon>Bacillota</taxon>
        <taxon>Negativicutes</taxon>
        <taxon>Veillonellales</taxon>
        <taxon>Veillonellaceae</taxon>
        <taxon>Megasphaera</taxon>
    </lineage>
</organism>
<keyword evidence="4" id="KW-0411">Iron-sulfur</keyword>
<dbReference type="NCBIfam" id="TIGR04038">
    <property type="entry name" value="tatD_link_rSAM"/>
    <property type="match status" value="1"/>
</dbReference>
<dbReference type="Gene3D" id="3.20.20.70">
    <property type="entry name" value="Aldolase class I"/>
    <property type="match status" value="1"/>
</dbReference>
<evidence type="ECO:0000313" key="7">
    <source>
        <dbReference type="Proteomes" id="UP000036503"/>
    </source>
</evidence>
<dbReference type="CDD" id="cd01335">
    <property type="entry name" value="Radical_SAM"/>
    <property type="match status" value="1"/>
</dbReference>
<evidence type="ECO:0000313" key="6">
    <source>
        <dbReference type="EMBL" id="KMO86802.1"/>
    </source>
</evidence>
<dbReference type="SFLD" id="SFLDS00029">
    <property type="entry name" value="Radical_SAM"/>
    <property type="match status" value="2"/>
</dbReference>
<evidence type="ECO:0000256" key="4">
    <source>
        <dbReference type="ARBA" id="ARBA00023014"/>
    </source>
</evidence>